<keyword evidence="6" id="KW-0175">Coiled coil</keyword>
<comment type="similarity">
    <text evidence="2">Belongs to the peroxisomal membrane protein PXMP2/4 family.</text>
</comment>
<evidence type="ECO:0000256" key="2">
    <source>
        <dbReference type="ARBA" id="ARBA00006824"/>
    </source>
</evidence>
<dbReference type="OrthoDB" id="430207at2759"/>
<keyword evidence="5" id="KW-0472">Membrane</keyword>
<sequence length="490" mass="54976">MMISTLRTRSRALPQPAASPRRIRHASTRTSAKPTSGTSPAPHGKPSSRASSTASTAAASSSTDRGDLLAFLRDIASRARPSHLWSRYNVLLRVHPLKTRMITSGTLFVIGDMISQHVIEERPFGPGVWSDEKHATAAEDRQAEGHVWVRTARLAFYGTFIFAPLSHNWLRLLERVKLHSKMSTVLAKVALDVSVWGAFIVGVFWTSNGILEGKSPSEIQDKVSAAYLPSWCKSILVFGPSQLFNFSVIPVPHRMLFTQCVGLGWNTFLSFANNRSNAMAEMAKRAVVRVERAEVEMEHAVERVEEKIVQGVMKVADKAGVHESTKPDTSSRYIASSPLETAAEDSIPPTQTHHRAAPSLQRYDEALADELKYQEQLYPSMDDVPSCMTLFDEFLMCYALGPQIRQVYRFGTPQPCTRRFEDFKYCMSLKGEPEDERRRLWVRRRAEWWAGRRVGASSEDVWNVRREPLVGFPPVVTDDASDEVQRDSVG</sequence>
<evidence type="ECO:0008006" key="10">
    <source>
        <dbReference type="Google" id="ProtNLM"/>
    </source>
</evidence>
<feature type="coiled-coil region" evidence="6">
    <location>
        <begin position="283"/>
        <end position="310"/>
    </location>
</feature>
<protein>
    <recommendedName>
        <fullName evidence="10">Mpv17/PMP22 family protein</fullName>
    </recommendedName>
</protein>
<evidence type="ECO:0000256" key="3">
    <source>
        <dbReference type="ARBA" id="ARBA00022692"/>
    </source>
</evidence>
<keyword evidence="9" id="KW-1185">Reference proteome</keyword>
<dbReference type="Proteomes" id="UP000620104">
    <property type="component" value="Unassembled WGS sequence"/>
</dbReference>
<proteinExistence type="inferred from homology"/>
<dbReference type="AlphaFoldDB" id="A0A8H3YH73"/>
<feature type="region of interest" description="Disordered" evidence="7">
    <location>
        <begin position="340"/>
        <end position="359"/>
    </location>
</feature>
<comment type="caution">
    <text evidence="8">The sequence shown here is derived from an EMBL/GenBank/DDBJ whole genome shotgun (WGS) entry which is preliminary data.</text>
</comment>
<feature type="region of interest" description="Disordered" evidence="7">
    <location>
        <begin position="1"/>
        <end position="59"/>
    </location>
</feature>
<dbReference type="InterPro" id="IPR021475">
    <property type="entry name" value="Pants/Emi1-like"/>
</dbReference>
<dbReference type="PANTHER" id="PTHR11266">
    <property type="entry name" value="PEROXISOMAL MEMBRANE PROTEIN 2, PXMP2 MPV17"/>
    <property type="match status" value="1"/>
</dbReference>
<feature type="compositionally biased region" description="Low complexity" evidence="7">
    <location>
        <begin position="47"/>
        <end position="59"/>
    </location>
</feature>
<evidence type="ECO:0000313" key="8">
    <source>
        <dbReference type="EMBL" id="GHJ87371.1"/>
    </source>
</evidence>
<dbReference type="Pfam" id="PF04117">
    <property type="entry name" value="Mpv17_PMP22"/>
    <property type="match status" value="1"/>
</dbReference>
<organism evidence="8 9">
    <name type="scientific">Naganishia liquefaciens</name>
    <dbReference type="NCBI Taxonomy" id="104408"/>
    <lineage>
        <taxon>Eukaryota</taxon>
        <taxon>Fungi</taxon>
        <taxon>Dikarya</taxon>
        <taxon>Basidiomycota</taxon>
        <taxon>Agaricomycotina</taxon>
        <taxon>Tremellomycetes</taxon>
        <taxon>Filobasidiales</taxon>
        <taxon>Filobasidiaceae</taxon>
        <taxon>Naganishia</taxon>
    </lineage>
</organism>
<dbReference type="EMBL" id="BLZA01000021">
    <property type="protein sequence ID" value="GHJ87371.1"/>
    <property type="molecule type" value="Genomic_DNA"/>
</dbReference>
<dbReference type="GO" id="GO:0005739">
    <property type="term" value="C:mitochondrion"/>
    <property type="evidence" value="ECO:0007669"/>
    <property type="project" value="TreeGrafter"/>
</dbReference>
<feature type="compositionally biased region" description="Polar residues" evidence="7">
    <location>
        <begin position="28"/>
        <end position="39"/>
    </location>
</feature>
<name>A0A8H3YH73_9TREE</name>
<reference evidence="8" key="1">
    <citation type="submission" date="2020-07" db="EMBL/GenBank/DDBJ databases">
        <title>Draft Genome Sequence of a Deep-Sea Yeast, Naganishia (Cryptococcus) liquefaciens strain N6.</title>
        <authorList>
            <person name="Han Y.W."/>
            <person name="Kajitani R."/>
            <person name="Morimoto H."/>
            <person name="Parhat M."/>
            <person name="Tsubouchi H."/>
            <person name="Bakenova O."/>
            <person name="Ogata M."/>
            <person name="Argunhan B."/>
            <person name="Aoki R."/>
            <person name="Kajiwara S."/>
            <person name="Itoh T."/>
            <person name="Iwasaki H."/>
        </authorList>
    </citation>
    <scope>NUCLEOTIDE SEQUENCE</scope>
    <source>
        <strain evidence="8">N6</strain>
    </source>
</reference>
<accession>A0A8H3YH73</accession>
<evidence type="ECO:0000256" key="5">
    <source>
        <dbReference type="ARBA" id="ARBA00023136"/>
    </source>
</evidence>
<evidence type="ECO:0000256" key="4">
    <source>
        <dbReference type="ARBA" id="ARBA00022989"/>
    </source>
</evidence>
<evidence type="ECO:0000313" key="9">
    <source>
        <dbReference type="Proteomes" id="UP000620104"/>
    </source>
</evidence>
<evidence type="ECO:0000256" key="1">
    <source>
        <dbReference type="ARBA" id="ARBA00004141"/>
    </source>
</evidence>
<evidence type="ECO:0000256" key="7">
    <source>
        <dbReference type="SAM" id="MobiDB-lite"/>
    </source>
</evidence>
<dbReference type="PANTHER" id="PTHR11266:SF17">
    <property type="entry name" value="PROTEIN MPV17"/>
    <property type="match status" value="1"/>
</dbReference>
<dbReference type="InterPro" id="IPR007248">
    <property type="entry name" value="Mpv17_PMP22"/>
</dbReference>
<comment type="subcellular location">
    <subcellularLocation>
        <location evidence="1">Membrane</location>
        <topology evidence="1">Multi-pass membrane protein</topology>
    </subcellularLocation>
</comment>
<keyword evidence="4" id="KW-1133">Transmembrane helix</keyword>
<keyword evidence="3" id="KW-0812">Transmembrane</keyword>
<gene>
    <name evidence="8" type="ORF">NliqN6_3773</name>
</gene>
<dbReference type="Pfam" id="PF11326">
    <property type="entry name" value="PANTS-like"/>
    <property type="match status" value="1"/>
</dbReference>
<evidence type="ECO:0000256" key="6">
    <source>
        <dbReference type="SAM" id="Coils"/>
    </source>
</evidence>
<dbReference type="GO" id="GO:0016020">
    <property type="term" value="C:membrane"/>
    <property type="evidence" value="ECO:0007669"/>
    <property type="project" value="UniProtKB-SubCell"/>
</dbReference>